<protein>
    <submittedName>
        <fullName evidence="2">RidA family protein</fullName>
        <ecNumber evidence="2">3.5.-.-</ecNumber>
    </submittedName>
</protein>
<proteinExistence type="inferred from homology"/>
<keyword evidence="2" id="KW-0378">Hydrolase</keyword>
<evidence type="ECO:0000313" key="2">
    <source>
        <dbReference type="EMBL" id="MEW2366269.1"/>
    </source>
</evidence>
<dbReference type="CDD" id="cd00448">
    <property type="entry name" value="YjgF_YER057c_UK114_family"/>
    <property type="match status" value="1"/>
</dbReference>
<dbReference type="EC" id="3.5.-.-" evidence="2"/>
<evidence type="ECO:0000313" key="3">
    <source>
        <dbReference type="Proteomes" id="UP001553843"/>
    </source>
</evidence>
<dbReference type="PANTHER" id="PTHR11803">
    <property type="entry name" value="2-IMINOBUTANOATE/2-IMINOPROPANOATE DEAMINASE RIDA"/>
    <property type="match status" value="1"/>
</dbReference>
<dbReference type="PANTHER" id="PTHR11803:SF58">
    <property type="entry name" value="PROTEIN HMF1-RELATED"/>
    <property type="match status" value="1"/>
</dbReference>
<dbReference type="RefSeq" id="WP_359773415.1">
    <property type="nucleotide sequence ID" value="NZ_JBEYRR010000001.1"/>
</dbReference>
<dbReference type="EMBL" id="JBEYRS010000015">
    <property type="protein sequence ID" value="MEW2366269.1"/>
    <property type="molecule type" value="Genomic_DNA"/>
</dbReference>
<dbReference type="Proteomes" id="UP001553843">
    <property type="component" value="Unassembled WGS sequence"/>
</dbReference>
<organism evidence="2 3">
    <name type="scientific">Streptomyces huasconensis</name>
    <dbReference type="NCBI Taxonomy" id="1854574"/>
    <lineage>
        <taxon>Bacteria</taxon>
        <taxon>Bacillati</taxon>
        <taxon>Actinomycetota</taxon>
        <taxon>Actinomycetes</taxon>
        <taxon>Kitasatosporales</taxon>
        <taxon>Streptomycetaceae</taxon>
        <taxon>Streptomyces</taxon>
    </lineage>
</organism>
<gene>
    <name evidence="2" type="ORF">AB0887_30505</name>
</gene>
<dbReference type="Gene3D" id="3.30.1330.40">
    <property type="entry name" value="RutC-like"/>
    <property type="match status" value="1"/>
</dbReference>
<name>A0ABV3M3J9_9ACTN</name>
<dbReference type="GO" id="GO:0016787">
    <property type="term" value="F:hydrolase activity"/>
    <property type="evidence" value="ECO:0007669"/>
    <property type="project" value="UniProtKB-KW"/>
</dbReference>
<reference evidence="2 3" key="1">
    <citation type="submission" date="2024-06" db="EMBL/GenBank/DDBJ databases">
        <title>The Natural Products Discovery Center: Release of the First 8490 Sequenced Strains for Exploring Actinobacteria Biosynthetic Diversity.</title>
        <authorList>
            <person name="Kalkreuter E."/>
            <person name="Kautsar S.A."/>
            <person name="Yang D."/>
            <person name="Bader C.D."/>
            <person name="Teijaro C.N."/>
            <person name="Fluegel L."/>
            <person name="Davis C.M."/>
            <person name="Simpson J.R."/>
            <person name="Lauterbach L."/>
            <person name="Steele A.D."/>
            <person name="Gui C."/>
            <person name="Meng S."/>
            <person name="Li G."/>
            <person name="Viehrig K."/>
            <person name="Ye F."/>
            <person name="Su P."/>
            <person name="Kiefer A.F."/>
            <person name="Nichols A."/>
            <person name="Cepeda A.J."/>
            <person name="Yan W."/>
            <person name="Fan B."/>
            <person name="Jiang Y."/>
            <person name="Adhikari A."/>
            <person name="Zheng C.-J."/>
            <person name="Schuster L."/>
            <person name="Cowan T.M."/>
            <person name="Smanski M.J."/>
            <person name="Chevrette M.G."/>
            <person name="De Carvalho L.P.S."/>
            <person name="Shen B."/>
        </authorList>
    </citation>
    <scope>NUCLEOTIDE SEQUENCE [LARGE SCALE GENOMIC DNA]</scope>
    <source>
        <strain evidence="2 3">NPDC047833</strain>
    </source>
</reference>
<comment type="similarity">
    <text evidence="1">Belongs to the RutC family.</text>
</comment>
<accession>A0ABV3M3J9</accession>
<comment type="caution">
    <text evidence="2">The sequence shown here is derived from an EMBL/GenBank/DDBJ whole genome shotgun (WGS) entry which is preliminary data.</text>
</comment>
<dbReference type="Pfam" id="PF01042">
    <property type="entry name" value="Ribonuc_L-PSP"/>
    <property type="match status" value="1"/>
</dbReference>
<dbReference type="InterPro" id="IPR006175">
    <property type="entry name" value="YjgF/YER057c/UK114"/>
</dbReference>
<sequence length="137" mass="14319">MNAGARETRATRVRVTADPDWYESAGISLGVRVGGLVFTSGQAPVDEHGATVGAGDFETQARRALANLATVLAHGGSGLDRLVKVTVFVTDMSHQDVFAGLRAEHYTAPFPAESFVQVAALADPAWLIEIEAVGAVA</sequence>
<dbReference type="InterPro" id="IPR035959">
    <property type="entry name" value="RutC-like_sf"/>
</dbReference>
<evidence type="ECO:0000256" key="1">
    <source>
        <dbReference type="ARBA" id="ARBA00010552"/>
    </source>
</evidence>
<dbReference type="SUPFAM" id="SSF55298">
    <property type="entry name" value="YjgF-like"/>
    <property type="match status" value="1"/>
</dbReference>
<keyword evidence="3" id="KW-1185">Reference proteome</keyword>